<accession>A0A9J5ZL48</accession>
<evidence type="ECO:0000313" key="1">
    <source>
        <dbReference type="EMBL" id="KAG5612852.1"/>
    </source>
</evidence>
<reference evidence="1 2" key="1">
    <citation type="submission" date="2020-09" db="EMBL/GenBank/DDBJ databases">
        <title>De no assembly of potato wild relative species, Solanum commersonii.</title>
        <authorList>
            <person name="Cho K."/>
        </authorList>
    </citation>
    <scope>NUCLEOTIDE SEQUENCE [LARGE SCALE GENOMIC DNA]</scope>
    <source>
        <strain evidence="1">LZ3.2</strain>
        <tissue evidence="1">Leaf</tissue>
    </source>
</reference>
<dbReference type="OrthoDB" id="10386273at2759"/>
<gene>
    <name evidence="1" type="ORF">H5410_024133</name>
</gene>
<comment type="caution">
    <text evidence="1">The sequence shown here is derived from an EMBL/GenBank/DDBJ whole genome shotgun (WGS) entry which is preliminary data.</text>
</comment>
<dbReference type="Proteomes" id="UP000824120">
    <property type="component" value="Chromosome 4"/>
</dbReference>
<dbReference type="EMBL" id="JACXVP010000004">
    <property type="protein sequence ID" value="KAG5612852.1"/>
    <property type="molecule type" value="Genomic_DNA"/>
</dbReference>
<dbReference type="AlphaFoldDB" id="A0A9J5ZL48"/>
<sequence length="84" mass="9454">MNDVISLRSRRARRLLPSHSSTTLCRRAPQNILSDDKAELLAEVRIRLAPSFSNYNLFSIPGTISKTAYNTGSLVHCTVLWSHQ</sequence>
<organism evidence="1 2">
    <name type="scientific">Solanum commersonii</name>
    <name type="common">Commerson's wild potato</name>
    <name type="synonym">Commerson's nightshade</name>
    <dbReference type="NCBI Taxonomy" id="4109"/>
    <lineage>
        <taxon>Eukaryota</taxon>
        <taxon>Viridiplantae</taxon>
        <taxon>Streptophyta</taxon>
        <taxon>Embryophyta</taxon>
        <taxon>Tracheophyta</taxon>
        <taxon>Spermatophyta</taxon>
        <taxon>Magnoliopsida</taxon>
        <taxon>eudicotyledons</taxon>
        <taxon>Gunneridae</taxon>
        <taxon>Pentapetalae</taxon>
        <taxon>asterids</taxon>
        <taxon>lamiids</taxon>
        <taxon>Solanales</taxon>
        <taxon>Solanaceae</taxon>
        <taxon>Solanoideae</taxon>
        <taxon>Solaneae</taxon>
        <taxon>Solanum</taxon>
    </lineage>
</organism>
<keyword evidence="2" id="KW-1185">Reference proteome</keyword>
<evidence type="ECO:0000313" key="2">
    <source>
        <dbReference type="Proteomes" id="UP000824120"/>
    </source>
</evidence>
<proteinExistence type="predicted"/>
<name>A0A9J5ZL48_SOLCO</name>
<protein>
    <submittedName>
        <fullName evidence="1">Uncharacterized protein</fullName>
    </submittedName>
</protein>